<keyword evidence="1" id="KW-0479">Metal-binding</keyword>
<dbReference type="PROSITE" id="PS50966">
    <property type="entry name" value="ZF_SWIM"/>
    <property type="match status" value="1"/>
</dbReference>
<dbReference type="Gene3D" id="1.25.10.10">
    <property type="entry name" value="Leucine-rich Repeat Variant"/>
    <property type="match status" value="1"/>
</dbReference>
<dbReference type="InterPro" id="IPR016024">
    <property type="entry name" value="ARM-type_fold"/>
</dbReference>
<accession>A0ABT5CE68</accession>
<dbReference type="Pfam" id="PF13646">
    <property type="entry name" value="HEAT_2"/>
    <property type="match status" value="1"/>
</dbReference>
<evidence type="ECO:0000259" key="3">
    <source>
        <dbReference type="PROSITE" id="PS50966"/>
    </source>
</evidence>
<comment type="caution">
    <text evidence="4">The sequence shown here is derived from an EMBL/GenBank/DDBJ whole genome shotgun (WGS) entry which is preliminary data.</text>
</comment>
<keyword evidence="5" id="KW-1185">Reference proteome</keyword>
<dbReference type="InterPro" id="IPR011989">
    <property type="entry name" value="ARM-like"/>
</dbReference>
<evidence type="ECO:0000256" key="2">
    <source>
        <dbReference type="SAM" id="MobiDB-lite"/>
    </source>
</evidence>
<dbReference type="Proteomes" id="UP001217485">
    <property type="component" value="Unassembled WGS sequence"/>
</dbReference>
<keyword evidence="1" id="KW-0862">Zinc</keyword>
<dbReference type="InterPro" id="IPR004155">
    <property type="entry name" value="PBS_lyase_HEAT"/>
</dbReference>
<proteinExistence type="predicted"/>
<protein>
    <submittedName>
        <fullName evidence="4">HEAT repeat domain-containing protein</fullName>
    </submittedName>
</protein>
<dbReference type="RefSeq" id="WP_272102243.1">
    <property type="nucleotide sequence ID" value="NZ_JAQNDK010000005.1"/>
</dbReference>
<feature type="domain" description="SWIM-type" evidence="3">
    <location>
        <begin position="60"/>
        <end position="101"/>
    </location>
</feature>
<dbReference type="SUPFAM" id="SSF48371">
    <property type="entry name" value="ARM repeat"/>
    <property type="match status" value="1"/>
</dbReference>
<dbReference type="EMBL" id="JAQNDK010000005">
    <property type="protein sequence ID" value="MDC0684115.1"/>
    <property type="molecule type" value="Genomic_DNA"/>
</dbReference>
<evidence type="ECO:0000256" key="1">
    <source>
        <dbReference type="PROSITE-ProRule" id="PRU00325"/>
    </source>
</evidence>
<dbReference type="InterPro" id="IPR007527">
    <property type="entry name" value="Znf_SWIM"/>
</dbReference>
<evidence type="ECO:0000313" key="4">
    <source>
        <dbReference type="EMBL" id="MDC0684115.1"/>
    </source>
</evidence>
<evidence type="ECO:0000313" key="5">
    <source>
        <dbReference type="Proteomes" id="UP001217485"/>
    </source>
</evidence>
<name>A0ABT5CE68_9BACT</name>
<gene>
    <name evidence="4" type="ORF">POL72_40705</name>
</gene>
<feature type="region of interest" description="Disordered" evidence="2">
    <location>
        <begin position="111"/>
        <end position="130"/>
    </location>
</feature>
<reference evidence="4 5" key="1">
    <citation type="submission" date="2023-01" db="EMBL/GenBank/DDBJ databases">
        <title>Minimal conservation of predation-associated metabolite biosynthetic gene clusters underscores biosynthetic potential of Myxococcota including descriptions for ten novel species: Archangium lansinium sp. nov., Myxococcus landrumus sp. nov., Nannocystis bai.</title>
        <authorList>
            <person name="Ahearne A."/>
            <person name="Stevens C."/>
            <person name="Dowd S."/>
        </authorList>
    </citation>
    <scope>NUCLEOTIDE SEQUENCE [LARGE SCALE GENOMIC DNA]</scope>
    <source>
        <strain evidence="4 5">WIWO2</strain>
    </source>
</reference>
<dbReference type="SMART" id="SM00567">
    <property type="entry name" value="EZ_HEAT"/>
    <property type="match status" value="4"/>
</dbReference>
<organism evidence="4 5">
    <name type="scientific">Sorangium atrum</name>
    <dbReference type="NCBI Taxonomy" id="2995308"/>
    <lineage>
        <taxon>Bacteria</taxon>
        <taxon>Pseudomonadati</taxon>
        <taxon>Myxococcota</taxon>
        <taxon>Polyangia</taxon>
        <taxon>Polyangiales</taxon>
        <taxon>Polyangiaceae</taxon>
        <taxon>Sorangium</taxon>
    </lineage>
</organism>
<keyword evidence="1" id="KW-0863">Zinc-finger</keyword>
<sequence length="989" mass="104725">MSAAPGDVKRIGAGELRAFIQDAGELKKGTLLYDGGQLLNLARYENKLFCDAKGSGASPYKVSLVYSDAPAPAFKGRCSCPARTFNTAFCKHAAALLVAWARAPESFAVSEAAPPGAPGGDTARKSVKKGSANAQAMMKSGVEQVGTLVRELGVSGVATIGGDRIEQMEKLAEALRENRLRRLSARTLDLAALLRRQAAGGRQAKGAPRGALPAVAYANVMADLLLTARKLEKHLAGEPLDDRHVEELVGKTWKASDRKPAGDLTLVEYAFSTRTTSDDFVIRESRFIDLESGRHFSEKQILPVFLAKRTEPKRSFAGEVLAGARATTYPGYPPLRVDFSDLGDKRPLDAGALESVLARALPDVGAALAALQEHRKDVFAPDLVPVAVLTDTLFARGARLSAVDDKGEALHLPDDPALEERLAGSLRDARLRALLGDVGIDAALPTLWPLAAVVEGPLGLELRAVFDQGAEQGSAARGGPLEGSAWNAAAREAGASPAAIALGEVREELAEALVTGLTGLSARATDPLAARLRDLRLEKQAALLQALPQRTEPADRLDDFIKLYQVLEMALVRLAGATQIDRASTERVPTYESVAVARPDEALSPDEVARRRAAGAMNRYVAAVHHARYYAALPASELVANIFPIWADGTATPTIARTFAPLGAEAIAAAEKALTVKAGRVAKLTAVRVLQAVVLHGGPARAEATAMLRKVEEHAKDAGLRALARDALDVIDVAHVTHATQPAGPGGDWVRARRAARLGRVHELAKTLGAAPTKEERLEALKALSELGDLAALPALRRAFYGDVARGVREEAAYALAQLGDVEMVETFVRMLASRSENEQEAKIAAYALGFLGDVRGLSELLSAYADGYKPGIVADAIRAFGPVALTPLVDLIEARPELAKRAAALDALKKMDDAAVAACLVERIEARRGDADLADKAQLYLKLADVHAHSRREVATALIAALSSAPGKEAQAAVKAAQKALGVVKRSK</sequence>